<dbReference type="GO" id="GO:0003677">
    <property type="term" value="F:DNA binding"/>
    <property type="evidence" value="ECO:0007669"/>
    <property type="project" value="InterPro"/>
</dbReference>
<proteinExistence type="predicted"/>
<comment type="caution">
    <text evidence="2">The sequence shown here is derived from an EMBL/GenBank/DDBJ whole genome shotgun (WGS) entry which is preliminary data.</text>
</comment>
<dbReference type="Gene3D" id="1.10.10.10">
    <property type="entry name" value="Winged helix-like DNA-binding domain superfamily/Winged helix DNA-binding domain"/>
    <property type="match status" value="1"/>
</dbReference>
<dbReference type="InterPro" id="IPR025948">
    <property type="entry name" value="HTH-like_dom"/>
</dbReference>
<dbReference type="Gene3D" id="3.30.420.10">
    <property type="entry name" value="Ribonuclease H-like superfamily/Ribonuclease H"/>
    <property type="match status" value="1"/>
</dbReference>
<dbReference type="PANTHER" id="PTHR46889">
    <property type="entry name" value="TRANSPOSASE INSF FOR INSERTION SEQUENCE IS3B-RELATED"/>
    <property type="match status" value="1"/>
</dbReference>
<dbReference type="EMBL" id="NWVC01000025">
    <property type="protein sequence ID" value="PCG12899.1"/>
    <property type="molecule type" value="Genomic_DNA"/>
</dbReference>
<dbReference type="InterPro" id="IPR009057">
    <property type="entry name" value="Homeodomain-like_sf"/>
</dbReference>
<dbReference type="GO" id="GO:0015074">
    <property type="term" value="P:DNA integration"/>
    <property type="evidence" value="ECO:0007669"/>
    <property type="project" value="InterPro"/>
</dbReference>
<dbReference type="PANTHER" id="PTHR46889:SF4">
    <property type="entry name" value="TRANSPOSASE INSO FOR INSERTION SEQUENCE ELEMENT IS911B-RELATED"/>
    <property type="match status" value="1"/>
</dbReference>
<dbReference type="NCBIfam" id="NF033516">
    <property type="entry name" value="transpos_IS3"/>
    <property type="match status" value="1"/>
</dbReference>
<feature type="domain" description="Integrase catalytic" evidence="1">
    <location>
        <begin position="235"/>
        <end position="400"/>
    </location>
</feature>
<name>A0A2A4I331_9SPHN</name>
<dbReference type="AlphaFoldDB" id="A0A2A4I331"/>
<accession>A0A2A4I331</accession>
<protein>
    <submittedName>
        <fullName evidence="2">IS3 family transposase</fullName>
    </submittedName>
</protein>
<dbReference type="SUPFAM" id="SSF46689">
    <property type="entry name" value="Homeodomain-like"/>
    <property type="match status" value="1"/>
</dbReference>
<dbReference type="Pfam" id="PF13276">
    <property type="entry name" value="HTH_21"/>
    <property type="match status" value="1"/>
</dbReference>
<dbReference type="PROSITE" id="PS50994">
    <property type="entry name" value="INTEGRASE"/>
    <property type="match status" value="1"/>
</dbReference>
<dbReference type="GO" id="GO:0006313">
    <property type="term" value="P:DNA transposition"/>
    <property type="evidence" value="ECO:0007669"/>
    <property type="project" value="InterPro"/>
</dbReference>
<dbReference type="InterPro" id="IPR036388">
    <property type="entry name" value="WH-like_DNA-bd_sf"/>
</dbReference>
<sequence>MTSKTTNKFSPEVRARAVRMVLDHEKDHPSRWAAVVSIAAKIGCAGQTLHEWVKKAEVDSGTRAGVPSDVADRMKALERENRELRQANEILRKASAYFCDGGARPPSEVMVSFIDAHREVYGVEPICRVLPIAPSTYHAHAARRIEPTRRSARARRDDALRPEVRRVYEENFRVYGVRKVWRQLRREGFDVARCTVARLMRAMGLAGVIRGKPVRTTVSDKGAPCPLDRVNRQFRAPAPNRLWVSDFTYVATWAGFVYVAFVIDTYARRIVGWRASRTAHTSFVLDALEQALHDRRPMRGGGLVHHSDRGSQYVSIKYTERLADAGIEPSVGSVGDSYDNALAETINGLYKAEVIHRRGPWRSFEAVEYATLEWVDWFNHRRLLEPIGNIPPAEAEEQYYAAADIIDMAA</sequence>
<dbReference type="GO" id="GO:0004803">
    <property type="term" value="F:transposase activity"/>
    <property type="evidence" value="ECO:0007669"/>
    <property type="project" value="InterPro"/>
</dbReference>
<dbReference type="InterPro" id="IPR012337">
    <property type="entry name" value="RNaseH-like_sf"/>
</dbReference>
<dbReference type="Proteomes" id="UP000218323">
    <property type="component" value="Unassembled WGS sequence"/>
</dbReference>
<dbReference type="SUPFAM" id="SSF53098">
    <property type="entry name" value="Ribonuclease H-like"/>
    <property type="match status" value="1"/>
</dbReference>
<dbReference type="InterPro" id="IPR002514">
    <property type="entry name" value="Transposase_8"/>
</dbReference>
<dbReference type="Pfam" id="PF00665">
    <property type="entry name" value="rve"/>
    <property type="match status" value="1"/>
</dbReference>
<reference evidence="2 3" key="1">
    <citation type="submission" date="2017-09" db="EMBL/GenBank/DDBJ databases">
        <title>Sphingomonas adhaesiva DSM 7418, whole genome shotgun sequence.</title>
        <authorList>
            <person name="Feng G."/>
            <person name="Zhu H."/>
        </authorList>
    </citation>
    <scope>NUCLEOTIDE SEQUENCE [LARGE SCALE GENOMIC DNA]</scope>
    <source>
        <strain evidence="2 3">DSM 7418</strain>
    </source>
</reference>
<dbReference type="Pfam" id="PF01527">
    <property type="entry name" value="HTH_Tnp_1"/>
    <property type="match status" value="1"/>
</dbReference>
<dbReference type="InterPro" id="IPR001584">
    <property type="entry name" value="Integrase_cat-core"/>
</dbReference>
<dbReference type="InterPro" id="IPR050900">
    <property type="entry name" value="Transposase_IS3/IS150/IS904"/>
</dbReference>
<dbReference type="InterPro" id="IPR036397">
    <property type="entry name" value="RNaseH_sf"/>
</dbReference>
<keyword evidence="3" id="KW-1185">Reference proteome</keyword>
<gene>
    <name evidence="2" type="ORF">COA07_17475</name>
</gene>
<evidence type="ECO:0000313" key="3">
    <source>
        <dbReference type="Proteomes" id="UP000218323"/>
    </source>
</evidence>
<dbReference type="RefSeq" id="WP_096641361.1">
    <property type="nucleotide sequence ID" value="NZ_NWVC01000025.1"/>
</dbReference>
<organism evidence="2 3">
    <name type="scientific">Sphingomonas adhaesiva</name>
    <dbReference type="NCBI Taxonomy" id="28212"/>
    <lineage>
        <taxon>Bacteria</taxon>
        <taxon>Pseudomonadati</taxon>
        <taxon>Pseudomonadota</taxon>
        <taxon>Alphaproteobacteria</taxon>
        <taxon>Sphingomonadales</taxon>
        <taxon>Sphingomonadaceae</taxon>
        <taxon>Sphingomonas</taxon>
    </lineage>
</organism>
<evidence type="ECO:0000259" key="1">
    <source>
        <dbReference type="PROSITE" id="PS50994"/>
    </source>
</evidence>
<evidence type="ECO:0000313" key="2">
    <source>
        <dbReference type="EMBL" id="PCG12899.1"/>
    </source>
</evidence>
<dbReference type="InterPro" id="IPR048020">
    <property type="entry name" value="Transpos_IS3"/>
</dbReference>